<keyword evidence="5 6" id="KW-0482">Metalloprotease</keyword>
<dbReference type="Proteomes" id="UP001595907">
    <property type="component" value="Unassembled WGS sequence"/>
</dbReference>
<keyword evidence="10" id="KW-1185">Reference proteome</keyword>
<evidence type="ECO:0000256" key="7">
    <source>
        <dbReference type="SAM" id="SignalP"/>
    </source>
</evidence>
<dbReference type="CDD" id="cd07331">
    <property type="entry name" value="M48C_Oma1_like"/>
    <property type="match status" value="1"/>
</dbReference>
<feature type="domain" description="Peptidase M48" evidence="8">
    <location>
        <begin position="92"/>
        <end position="252"/>
    </location>
</feature>
<proteinExistence type="inferred from homology"/>
<comment type="cofactor">
    <cofactor evidence="6">
        <name>Zn(2+)</name>
        <dbReference type="ChEBI" id="CHEBI:29105"/>
    </cofactor>
    <text evidence="6">Binds 1 zinc ion per subunit.</text>
</comment>
<dbReference type="PANTHER" id="PTHR22726">
    <property type="entry name" value="METALLOENDOPEPTIDASE OMA1"/>
    <property type="match status" value="1"/>
</dbReference>
<feature type="signal peptide" evidence="7">
    <location>
        <begin position="1"/>
        <end position="21"/>
    </location>
</feature>
<comment type="caution">
    <text evidence="9">The sequence shown here is derived from an EMBL/GenBank/DDBJ whole genome shotgun (WGS) entry which is preliminary data.</text>
</comment>
<evidence type="ECO:0000259" key="8">
    <source>
        <dbReference type="Pfam" id="PF01435"/>
    </source>
</evidence>
<organism evidence="9 10">
    <name type="scientific">Ferruginibacter yonginensis</name>
    <dbReference type="NCBI Taxonomy" id="1310416"/>
    <lineage>
        <taxon>Bacteria</taxon>
        <taxon>Pseudomonadati</taxon>
        <taxon>Bacteroidota</taxon>
        <taxon>Chitinophagia</taxon>
        <taxon>Chitinophagales</taxon>
        <taxon>Chitinophagaceae</taxon>
        <taxon>Ferruginibacter</taxon>
    </lineage>
</organism>
<evidence type="ECO:0000256" key="3">
    <source>
        <dbReference type="ARBA" id="ARBA00022801"/>
    </source>
</evidence>
<dbReference type="InterPro" id="IPR051156">
    <property type="entry name" value="Mito/Outer_Membr_Metalloprot"/>
</dbReference>
<gene>
    <name evidence="9" type="ORF">ACFOWM_00985</name>
</gene>
<evidence type="ECO:0000256" key="5">
    <source>
        <dbReference type="ARBA" id="ARBA00023049"/>
    </source>
</evidence>
<dbReference type="Gene3D" id="3.30.2010.10">
    <property type="entry name" value="Metalloproteases ('zincins'), catalytic domain"/>
    <property type="match status" value="1"/>
</dbReference>
<evidence type="ECO:0000256" key="2">
    <source>
        <dbReference type="ARBA" id="ARBA00022723"/>
    </source>
</evidence>
<evidence type="ECO:0000313" key="9">
    <source>
        <dbReference type="EMBL" id="MFC4261438.1"/>
    </source>
</evidence>
<evidence type="ECO:0000256" key="6">
    <source>
        <dbReference type="RuleBase" id="RU003983"/>
    </source>
</evidence>
<name>A0ABV8QNQ5_9BACT</name>
<evidence type="ECO:0000313" key="10">
    <source>
        <dbReference type="Proteomes" id="UP001595907"/>
    </source>
</evidence>
<evidence type="ECO:0000256" key="1">
    <source>
        <dbReference type="ARBA" id="ARBA00022670"/>
    </source>
</evidence>
<dbReference type="RefSeq" id="WP_379705779.1">
    <property type="nucleotide sequence ID" value="NZ_JBHSCZ010000001.1"/>
</dbReference>
<dbReference type="Pfam" id="PF01435">
    <property type="entry name" value="Peptidase_M48"/>
    <property type="match status" value="1"/>
</dbReference>
<dbReference type="EMBL" id="JBHSCZ010000001">
    <property type="protein sequence ID" value="MFC4261438.1"/>
    <property type="molecule type" value="Genomic_DNA"/>
</dbReference>
<protein>
    <submittedName>
        <fullName evidence="9">M48 family metallopeptidase</fullName>
    </submittedName>
</protein>
<feature type="chain" id="PRO_5046673874" evidence="7">
    <location>
        <begin position="22"/>
        <end position="266"/>
    </location>
</feature>
<keyword evidence="2" id="KW-0479">Metal-binding</keyword>
<keyword evidence="3 6" id="KW-0378">Hydrolase</keyword>
<dbReference type="PANTHER" id="PTHR22726:SF1">
    <property type="entry name" value="METALLOENDOPEPTIDASE OMA1, MITOCHONDRIAL"/>
    <property type="match status" value="1"/>
</dbReference>
<keyword evidence="1 6" id="KW-0645">Protease</keyword>
<accession>A0ABV8QNQ5</accession>
<reference evidence="10" key="1">
    <citation type="journal article" date="2019" name="Int. J. Syst. Evol. Microbiol.">
        <title>The Global Catalogue of Microorganisms (GCM) 10K type strain sequencing project: providing services to taxonomists for standard genome sequencing and annotation.</title>
        <authorList>
            <consortium name="The Broad Institute Genomics Platform"/>
            <consortium name="The Broad Institute Genome Sequencing Center for Infectious Disease"/>
            <person name="Wu L."/>
            <person name="Ma J."/>
        </authorList>
    </citation>
    <scope>NUCLEOTIDE SEQUENCE [LARGE SCALE GENOMIC DNA]</scope>
    <source>
        <strain evidence="10">CECT 8289</strain>
    </source>
</reference>
<comment type="similarity">
    <text evidence="6">Belongs to the peptidase M48 family.</text>
</comment>
<keyword evidence="7" id="KW-0732">Signal</keyword>
<sequence>MKKIFLLFATVATLVACTQNAVTGRKQLNLVPEAQLQADALTQYKAFLSENKVFSTSTNRDAEMVRRVGTRIANAITSYYGAQGKGDVLAGYQWEFNLVDSKDVNAWCMPGGKVVVYTGLLPITQNEAALAIVLGHEITHAVAQHSNERLSKEYLLQGIGAVAGTAAGTSQKANIFNAVYGLGSQAYGLKNSRNQEYEADHFGLLFSAMAGYNPQEAISFWNRMAASSGGNKPPEWLSTHPSDENRIARLQGYMQEALSYYKPISK</sequence>
<dbReference type="InterPro" id="IPR001915">
    <property type="entry name" value="Peptidase_M48"/>
</dbReference>
<keyword evidence="4 6" id="KW-0862">Zinc</keyword>
<evidence type="ECO:0000256" key="4">
    <source>
        <dbReference type="ARBA" id="ARBA00022833"/>
    </source>
</evidence>
<dbReference type="PROSITE" id="PS51257">
    <property type="entry name" value="PROKAR_LIPOPROTEIN"/>
    <property type="match status" value="1"/>
</dbReference>